<dbReference type="GO" id="GO:0005524">
    <property type="term" value="F:ATP binding"/>
    <property type="evidence" value="ECO:0007669"/>
    <property type="project" value="UniProtKB-KW"/>
</dbReference>
<feature type="compositionally biased region" description="Basic residues" evidence="6">
    <location>
        <begin position="474"/>
        <end position="489"/>
    </location>
</feature>
<evidence type="ECO:0000259" key="7">
    <source>
        <dbReference type="PROSITE" id="PS51192"/>
    </source>
</evidence>
<dbReference type="GO" id="GO:0005634">
    <property type="term" value="C:nucleus"/>
    <property type="evidence" value="ECO:0007669"/>
    <property type="project" value="UniProtKB-SubCell"/>
</dbReference>
<keyword evidence="2" id="KW-0547">Nucleotide-binding</keyword>
<dbReference type="PANTHER" id="PTHR45623">
    <property type="entry name" value="CHROMODOMAIN-HELICASE-DNA-BINDING PROTEIN 3-RELATED-RELATED"/>
    <property type="match status" value="1"/>
</dbReference>
<dbReference type="InterPro" id="IPR049730">
    <property type="entry name" value="SNF2/RAD54-like_C"/>
</dbReference>
<feature type="compositionally biased region" description="Acidic residues" evidence="6">
    <location>
        <begin position="494"/>
        <end position="503"/>
    </location>
</feature>
<dbReference type="PROSITE" id="PS51194">
    <property type="entry name" value="HELICASE_CTER"/>
    <property type="match status" value="1"/>
</dbReference>
<feature type="domain" description="Helicase ATP-binding" evidence="7">
    <location>
        <begin position="1040"/>
        <end position="1210"/>
    </location>
</feature>
<dbReference type="GO" id="GO:0042393">
    <property type="term" value="F:histone binding"/>
    <property type="evidence" value="ECO:0007669"/>
    <property type="project" value="TreeGrafter"/>
</dbReference>
<keyword evidence="10" id="KW-1185">Reference proteome</keyword>
<dbReference type="CDD" id="cd15489">
    <property type="entry name" value="PHD_SF"/>
    <property type="match status" value="1"/>
</dbReference>
<feature type="region of interest" description="Disordered" evidence="6">
    <location>
        <begin position="474"/>
        <end position="503"/>
    </location>
</feature>
<dbReference type="Gene3D" id="3.40.50.300">
    <property type="entry name" value="P-loop containing nucleotide triphosphate hydrolases"/>
    <property type="match status" value="1"/>
</dbReference>
<feature type="region of interest" description="Disordered" evidence="6">
    <location>
        <begin position="695"/>
        <end position="718"/>
    </location>
</feature>
<dbReference type="InterPro" id="IPR016197">
    <property type="entry name" value="Chromo-like_dom_sf"/>
</dbReference>
<feature type="compositionally biased region" description="Basic and acidic residues" evidence="6">
    <location>
        <begin position="1664"/>
        <end position="1682"/>
    </location>
</feature>
<feature type="compositionally biased region" description="Acidic residues" evidence="6">
    <location>
        <begin position="1932"/>
        <end position="1951"/>
    </location>
</feature>
<dbReference type="SMART" id="SM00490">
    <property type="entry name" value="HELICc"/>
    <property type="match status" value="1"/>
</dbReference>
<reference evidence="10" key="1">
    <citation type="submission" date="2016-10" db="EMBL/GenBank/DDBJ databases">
        <authorList>
            <person name="Jeantristanb JTB J.-T."/>
            <person name="Ricardo R."/>
        </authorList>
    </citation>
    <scope>NUCLEOTIDE SEQUENCE [LARGE SCALE GENOMIC DNA]</scope>
</reference>
<comment type="subcellular location">
    <subcellularLocation>
        <location evidence="1">Nucleus</location>
    </subcellularLocation>
</comment>
<dbReference type="GO" id="GO:0000785">
    <property type="term" value="C:chromatin"/>
    <property type="evidence" value="ECO:0007669"/>
    <property type="project" value="TreeGrafter"/>
</dbReference>
<dbReference type="SMART" id="SM00487">
    <property type="entry name" value="DEXDc"/>
    <property type="match status" value="1"/>
</dbReference>
<sequence>MSSTDPSSAVAQDAVDPALSTSSAPGPDQASSAAEPANASSSTSSLPSNPTVTTIVAEKANGEGFVVREQGENGTIEPQHPSTQARSNCDESAEASRIDRDDLPTEVRSLLGWKGVNVVVMMRDSVPSPKVRHAIPMRCVCIWVRVLARVFGGLQWLYWLPVVSRRASLAGLFGRRSKEEMAAQAPALVAAFNAPGPLPSLLKNGTEGSSSVINGDSTAAIDPALDAATQEPAPEAADAEKAIFKPKSAPAPVPAPPIEQFTGIDVKSRSRAAKNSLGAKHYAEGPDEEEEEEELERSRPVADADSFQGEETSESEDVDDDSDESDFVDDENAVVTRKRKGRKGNSKKKKKPAKKVKITSSRSLRVPGFSAEGTPLGDGDDVSMSETASAVAEGRGARRGARDRVISRIGDEGDDSDTSPAAPQKAERGGALTSDSDRNVVEEYEYSQLPQFRHRTFCGRCGREPVPVLMRALKAKKKKNGNKKRRQSRKRDSDLEEDSDQEEDRVSKLGAWFKCGVCIDVYHYQCLPGALRKEFIDDLKDEHLQDHLAKYPPLPVPDPDPSTYIPDPVTGRMVPPPPGPPVPSQPLPTRVKIEEDARRIFELRKCWTCKKRGGRRCLSCGVSGRKYLPRTFAVSMEDLDSISGPTQPVLTVRIHVLTAPMNAAGDDAAAADGKAATNPAVKAIAAQPPTLLVEESAPPSKAQSLVNGEGGDGSADEPEGGLMFRCSKCRRASHYECLDYFGTSIEESAESYYLDGHCHDCYQWNVPLDVILAWREDKPGEGAEPEAVEEGDIVDQSAMVEKRDAKTGQVYQIPSSKDPSARASYLVKWQGSSYRTLDWVPHAFLVAAYPAKLNNFLSRGSTVNFDLPTQDDPEDDEDPSKPRELPIMAPLPDPDAEDRIPKSWKTVDRVLDIFYHAKTEGREPVNWRNWRGGPEDPDESVKLVAKGFFKWCDLPYGSATREEPPEPTDPGYIEYVQAYKRFLIANQPAMRVPTLTPKQMDDLDRPRGNRDNFKPVSEQPSYIVGGNLMPFQLAGVSFMYFQWWQRKGCILADEMGLGKTVQIITFLSVLHHEHAARPFLVTVPNSTIGNWVREFERWAPSMRVVPFSGDVESRQIIEEFELYDPKGQLKTHVVLATYEALEKNIAVFQRVQRWECLVVDEGQRLKSGKNGLLFVALQSLRITHRVLLSGTPLNNNLEELFNLLHFIDPQKWTDMDVITERYAELTPEKVEEVREILKPYFLRRTKDLVLNLPPLTEIVVPVSMSVLQRQIYRSVLEHNAAAIESIFQKTAVTKKRKTSFNNVLMELRKVLCHPYITAPEIEPRGVGPQQELTNLIEASSKFVLLSKLLPKLKAAGHRVLVFSQFKIVLNIIEPLLQGLKLKYLRLDGDTKQLDRQRGIDEFNAPDSDYFCYLLSTRAGGVGINLTTADTVIMFDQDFNPHQDIQAISRAHRIGQKKPVRVFKLLVKQSCEEKIFTAGTRKLGLDHLIIQRIDAKDETEDVETILQFGAKAVFDDKEAEATAIRYSDADIDELLVRSAEPLKAEAQSAAGTFAQAKIWERGELDTVNVDGEQESENMHGFWSTILQEQEEAERQRRLLASAQSGRGKRRSTVHYQPDGQSKGNKRRKGDHEFDDDTESDDFVDEEVRSDGDSGDDFRPVNPADRAVDRAVRDSARQDARSDRPVGVGFGMKLGRRRREMSPASKHVADVERKHRRSQIILTLAQAAAGFGDEELDDLLTKAAAAHDRIEQTQLMEEATRRLLKLHDEYVPPAEGTSVQEDGADAKPEVEEATEIAKPTASAPSVGGVKEDDPPEPMQVDDSTAVSPQEPTPVVETKPAAPEGSTTKAQELYDLFKPRFKKETNAAAETTPSGRPSRSSPRKERGPSVGSSTPGPAAGVGGKRSTRARQSITDAMDPTEGDDGSDFSVPGAQDGDDDDSDEEPYEEDDDDDEFGKTKKRGRRSTGRQAGTSSKKKRIYDESDEEYDE</sequence>
<feature type="compositionally biased region" description="Acidic residues" evidence="6">
    <location>
        <begin position="285"/>
        <end position="295"/>
    </location>
</feature>
<name>A0A2X0LG27_9BASI</name>
<dbReference type="EMBL" id="FMWP01000018">
    <property type="protein sequence ID" value="SCZ92584.1"/>
    <property type="molecule type" value="Genomic_DNA"/>
</dbReference>
<evidence type="ECO:0000256" key="4">
    <source>
        <dbReference type="ARBA" id="ARBA00022840"/>
    </source>
</evidence>
<feature type="compositionally biased region" description="Acidic residues" evidence="6">
    <location>
        <begin position="869"/>
        <end position="878"/>
    </location>
</feature>
<dbReference type="InterPro" id="IPR001650">
    <property type="entry name" value="Helicase_C-like"/>
</dbReference>
<dbReference type="CDD" id="cd18793">
    <property type="entry name" value="SF2_C_SNF"/>
    <property type="match status" value="1"/>
</dbReference>
<keyword evidence="5" id="KW-0539">Nucleus</keyword>
<feature type="compositionally biased region" description="Basic and acidic residues" evidence="6">
    <location>
        <begin position="1644"/>
        <end position="1657"/>
    </location>
</feature>
<dbReference type="InterPro" id="IPR027417">
    <property type="entry name" value="P-loop_NTPase"/>
</dbReference>
<feature type="region of interest" description="Disordered" evidence="6">
    <location>
        <begin position="275"/>
        <end position="439"/>
    </location>
</feature>
<dbReference type="InterPro" id="IPR014001">
    <property type="entry name" value="Helicase_ATP-bd"/>
</dbReference>
<dbReference type="STRING" id="289078.A0A2X0LG27"/>
<dbReference type="InterPro" id="IPR038718">
    <property type="entry name" value="SNF2-like_sf"/>
</dbReference>
<evidence type="ECO:0000259" key="8">
    <source>
        <dbReference type="PROSITE" id="PS51194"/>
    </source>
</evidence>
<dbReference type="GO" id="GO:0016887">
    <property type="term" value="F:ATP hydrolysis activity"/>
    <property type="evidence" value="ECO:0007669"/>
    <property type="project" value="TreeGrafter"/>
</dbReference>
<feature type="domain" description="Helicase C-terminal" evidence="8">
    <location>
        <begin position="1344"/>
        <end position="1502"/>
    </location>
</feature>
<dbReference type="SUPFAM" id="SSF54160">
    <property type="entry name" value="Chromo domain-like"/>
    <property type="match status" value="1"/>
</dbReference>
<dbReference type="OrthoDB" id="5857104at2759"/>
<evidence type="ECO:0000256" key="2">
    <source>
        <dbReference type="ARBA" id="ARBA00022741"/>
    </source>
</evidence>
<accession>A0A2X0LG27</accession>
<dbReference type="InterPro" id="IPR000330">
    <property type="entry name" value="SNF2_N"/>
</dbReference>
<evidence type="ECO:0000313" key="9">
    <source>
        <dbReference type="EMBL" id="SCZ92584.1"/>
    </source>
</evidence>
<evidence type="ECO:0000256" key="5">
    <source>
        <dbReference type="ARBA" id="ARBA00023242"/>
    </source>
</evidence>
<feature type="compositionally biased region" description="Low complexity" evidence="6">
    <location>
        <begin position="1867"/>
        <end position="1877"/>
    </location>
</feature>
<feature type="compositionally biased region" description="Basic and acidic residues" evidence="6">
    <location>
        <begin position="999"/>
        <end position="1013"/>
    </location>
</feature>
<evidence type="ECO:0000256" key="3">
    <source>
        <dbReference type="ARBA" id="ARBA00022801"/>
    </source>
</evidence>
<feature type="compositionally biased region" description="Acidic residues" evidence="6">
    <location>
        <begin position="311"/>
        <end position="332"/>
    </location>
</feature>
<feature type="compositionally biased region" description="Basic residues" evidence="6">
    <location>
        <begin position="336"/>
        <end position="357"/>
    </location>
</feature>
<feature type="region of interest" description="Disordered" evidence="6">
    <location>
        <begin position="1764"/>
        <end position="1986"/>
    </location>
</feature>
<dbReference type="GO" id="GO:0003677">
    <property type="term" value="F:DNA binding"/>
    <property type="evidence" value="ECO:0007669"/>
    <property type="project" value="TreeGrafter"/>
</dbReference>
<dbReference type="GO" id="GO:0140658">
    <property type="term" value="F:ATP-dependent chromatin remodeler activity"/>
    <property type="evidence" value="ECO:0007669"/>
    <property type="project" value="TreeGrafter"/>
</dbReference>
<feature type="compositionally biased region" description="Polar residues" evidence="6">
    <location>
        <begin position="1"/>
        <end position="10"/>
    </location>
</feature>
<feature type="region of interest" description="Disordered" evidence="6">
    <location>
        <begin position="1592"/>
        <end position="1688"/>
    </location>
</feature>
<feature type="region of interest" description="Disordered" evidence="6">
    <location>
        <begin position="247"/>
        <end position="266"/>
    </location>
</feature>
<keyword evidence="3" id="KW-0378">Hydrolase</keyword>
<evidence type="ECO:0000256" key="6">
    <source>
        <dbReference type="SAM" id="MobiDB-lite"/>
    </source>
</evidence>
<organism evidence="9 10">
    <name type="scientific">Microbotryum saponariae</name>
    <dbReference type="NCBI Taxonomy" id="289078"/>
    <lineage>
        <taxon>Eukaryota</taxon>
        <taxon>Fungi</taxon>
        <taxon>Dikarya</taxon>
        <taxon>Basidiomycota</taxon>
        <taxon>Pucciniomycotina</taxon>
        <taxon>Microbotryomycetes</taxon>
        <taxon>Microbotryales</taxon>
        <taxon>Microbotryaceae</taxon>
        <taxon>Microbotryum</taxon>
    </lineage>
</organism>
<dbReference type="GO" id="GO:0003682">
    <property type="term" value="F:chromatin binding"/>
    <property type="evidence" value="ECO:0007669"/>
    <property type="project" value="TreeGrafter"/>
</dbReference>
<dbReference type="Pfam" id="PF00271">
    <property type="entry name" value="Helicase_C"/>
    <property type="match status" value="1"/>
</dbReference>
<dbReference type="Gene3D" id="2.40.50.40">
    <property type="match status" value="1"/>
</dbReference>
<dbReference type="Gene3D" id="3.40.50.10810">
    <property type="entry name" value="Tandem AAA-ATPase domain"/>
    <property type="match status" value="1"/>
</dbReference>
<evidence type="ECO:0000313" key="10">
    <source>
        <dbReference type="Proteomes" id="UP000249723"/>
    </source>
</evidence>
<feature type="region of interest" description="Disordered" evidence="6">
    <location>
        <begin position="997"/>
        <end position="1016"/>
    </location>
</feature>
<evidence type="ECO:0000256" key="1">
    <source>
        <dbReference type="ARBA" id="ARBA00004123"/>
    </source>
</evidence>
<feature type="compositionally biased region" description="Acidic residues" evidence="6">
    <location>
        <begin position="1631"/>
        <end position="1643"/>
    </location>
</feature>
<feature type="compositionally biased region" description="Basic and acidic residues" evidence="6">
    <location>
        <begin position="400"/>
        <end position="411"/>
    </location>
</feature>
<dbReference type="Proteomes" id="UP000249723">
    <property type="component" value="Unassembled WGS sequence"/>
</dbReference>
<dbReference type="CDD" id="cd17919">
    <property type="entry name" value="DEXHc_Snf"/>
    <property type="match status" value="1"/>
</dbReference>
<feature type="compositionally biased region" description="Basic and acidic residues" evidence="6">
    <location>
        <begin position="1852"/>
        <end position="1862"/>
    </location>
</feature>
<dbReference type="Pfam" id="PF00176">
    <property type="entry name" value="SNF2-rel_dom"/>
    <property type="match status" value="1"/>
</dbReference>
<dbReference type="PANTHER" id="PTHR45623:SF17">
    <property type="entry name" value="CHROMODOMAIN-HELICASE-DNA-BINDING PROTEIN 3-RELATED"/>
    <property type="match status" value="1"/>
</dbReference>
<protein>
    <submittedName>
        <fullName evidence="9">BZ3500_MvSof-1268-A1-R1_Chr5-2g08002 protein</fullName>
    </submittedName>
</protein>
<dbReference type="PROSITE" id="PS51192">
    <property type="entry name" value="HELICASE_ATP_BIND_1"/>
    <property type="match status" value="1"/>
</dbReference>
<dbReference type="SUPFAM" id="SSF52540">
    <property type="entry name" value="P-loop containing nucleoside triphosphate hydrolases"/>
    <property type="match status" value="2"/>
</dbReference>
<feature type="compositionally biased region" description="Low complexity" evidence="6">
    <location>
        <begin position="30"/>
        <end position="51"/>
    </location>
</feature>
<proteinExistence type="predicted"/>
<gene>
    <name evidence="9" type="ORF">BZ3500_MVSOF-1268-A1-R1_CHR5-2G08002</name>
</gene>
<feature type="region of interest" description="Disordered" evidence="6">
    <location>
        <begin position="864"/>
        <end position="900"/>
    </location>
</feature>
<keyword evidence="4" id="KW-0067">ATP-binding</keyword>
<feature type="region of interest" description="Disordered" evidence="6">
    <location>
        <begin position="1"/>
        <end position="100"/>
    </location>
</feature>